<keyword evidence="6" id="KW-1185">Reference proteome</keyword>
<name>A0A553NU26_TIGCA</name>
<comment type="similarity">
    <text evidence="1">Belongs to the protein-tyrosine phosphatase family. Non-receptor class dual specificity subfamily.</text>
</comment>
<reference evidence="5 6" key="1">
    <citation type="journal article" date="2018" name="Nat. Ecol. Evol.">
        <title>Genomic signatures of mitonuclear coevolution across populations of Tigriopus californicus.</title>
        <authorList>
            <person name="Barreto F.S."/>
            <person name="Watson E.T."/>
            <person name="Lima T.G."/>
            <person name="Willett C.S."/>
            <person name="Edmands S."/>
            <person name="Li W."/>
            <person name="Burton R.S."/>
        </authorList>
    </citation>
    <scope>NUCLEOTIDE SEQUENCE [LARGE SCALE GENOMIC DNA]</scope>
    <source>
        <strain evidence="5 6">San Diego</strain>
    </source>
</reference>
<dbReference type="PANTHER" id="PTHR45682">
    <property type="entry name" value="AGAP008228-PA"/>
    <property type="match status" value="1"/>
</dbReference>
<evidence type="ECO:0000256" key="2">
    <source>
        <dbReference type="PIRSR" id="PIRSR620405-1"/>
    </source>
</evidence>
<dbReference type="GO" id="GO:0033549">
    <property type="term" value="F:MAP kinase phosphatase activity"/>
    <property type="evidence" value="ECO:0007669"/>
    <property type="project" value="TreeGrafter"/>
</dbReference>
<dbReference type="InterPro" id="IPR000387">
    <property type="entry name" value="Tyr_Pase_dom"/>
</dbReference>
<comment type="caution">
    <text evidence="5">The sequence shown here is derived from an EMBL/GenBank/DDBJ whole genome shotgun (WGS) entry which is preliminary data.</text>
</comment>
<gene>
    <name evidence="5" type="ORF">TCAL_15167</name>
</gene>
<dbReference type="PANTHER" id="PTHR45682:SF5">
    <property type="entry name" value="DUAL SPECIFICITY PROTEIN PHOSPHATASE"/>
    <property type="match status" value="1"/>
</dbReference>
<dbReference type="PROSITE" id="PS50056">
    <property type="entry name" value="TYR_PHOSPHATASE_2"/>
    <property type="match status" value="1"/>
</dbReference>
<evidence type="ECO:0000313" key="6">
    <source>
        <dbReference type="Proteomes" id="UP000318571"/>
    </source>
</evidence>
<dbReference type="InterPro" id="IPR020422">
    <property type="entry name" value="TYR_PHOSPHATASE_DUAL_dom"/>
</dbReference>
<dbReference type="GO" id="GO:0043409">
    <property type="term" value="P:negative regulation of MAPK cascade"/>
    <property type="evidence" value="ECO:0007669"/>
    <property type="project" value="TreeGrafter"/>
</dbReference>
<dbReference type="Proteomes" id="UP000318571">
    <property type="component" value="Chromosome 1"/>
</dbReference>
<evidence type="ECO:0000259" key="3">
    <source>
        <dbReference type="PROSITE" id="PS50054"/>
    </source>
</evidence>
<feature type="domain" description="Tyrosine specific protein phosphatases" evidence="4">
    <location>
        <begin position="244"/>
        <end position="302"/>
    </location>
</feature>
<evidence type="ECO:0000313" key="5">
    <source>
        <dbReference type="EMBL" id="TRY68931.1"/>
    </source>
</evidence>
<organism evidence="5 6">
    <name type="scientific">Tigriopus californicus</name>
    <name type="common">Marine copepod</name>
    <dbReference type="NCBI Taxonomy" id="6832"/>
    <lineage>
        <taxon>Eukaryota</taxon>
        <taxon>Metazoa</taxon>
        <taxon>Ecdysozoa</taxon>
        <taxon>Arthropoda</taxon>
        <taxon>Crustacea</taxon>
        <taxon>Multicrustacea</taxon>
        <taxon>Hexanauplia</taxon>
        <taxon>Copepoda</taxon>
        <taxon>Harpacticoida</taxon>
        <taxon>Harpacticidae</taxon>
        <taxon>Tigriopus</taxon>
    </lineage>
</organism>
<dbReference type="SUPFAM" id="SSF52799">
    <property type="entry name" value="(Phosphotyrosine protein) phosphatases II"/>
    <property type="match status" value="1"/>
</dbReference>
<evidence type="ECO:0008006" key="7">
    <source>
        <dbReference type="Google" id="ProtNLM"/>
    </source>
</evidence>
<dbReference type="AlphaFoldDB" id="A0A553NU26"/>
<accession>A0A553NU26</accession>
<protein>
    <recommendedName>
        <fullName evidence="7">Protein-serine/threonine phosphatase</fullName>
    </recommendedName>
</protein>
<dbReference type="InterPro" id="IPR020405">
    <property type="entry name" value="Atypical_DUSP_subfamA"/>
</dbReference>
<dbReference type="Pfam" id="PF00782">
    <property type="entry name" value="DSPc"/>
    <property type="match status" value="1"/>
</dbReference>
<dbReference type="EMBL" id="VCGU01000010">
    <property type="protein sequence ID" value="TRY68931.1"/>
    <property type="molecule type" value="Genomic_DNA"/>
</dbReference>
<dbReference type="InterPro" id="IPR029021">
    <property type="entry name" value="Prot-tyrosine_phosphatase-like"/>
</dbReference>
<dbReference type="GO" id="GO:0005737">
    <property type="term" value="C:cytoplasm"/>
    <property type="evidence" value="ECO:0007669"/>
    <property type="project" value="TreeGrafter"/>
</dbReference>
<feature type="active site" description="Phosphocysteine intermediate" evidence="2">
    <location>
        <position position="268"/>
    </location>
</feature>
<dbReference type="PRINTS" id="PR01909">
    <property type="entry name" value="ADSPHPHTASEA"/>
</dbReference>
<dbReference type="InterPro" id="IPR000340">
    <property type="entry name" value="Dual-sp_phosphatase_cat-dom"/>
</dbReference>
<evidence type="ECO:0000256" key="1">
    <source>
        <dbReference type="ARBA" id="ARBA00008601"/>
    </source>
</evidence>
<sequence>MLTETWEATDVMREFRKRRDVRPNDYFLEQIVELDNELRKERLFNAPRSIHLHQLKDLNRVPKPWHFEFWDAPPDEDSLPFKLSHFGEIRPDMHRKRLVPPYMNGALSQPILPRQILKNAPNELNKSTSRRDSGEFVPTTDKQLRLICWRVKPWSEKKTSKMFSSQFAVAWKVDCDEVFPNLFIGDAAAASNVKFLKHLNITHVLNTAEGDDEGLVNLESQHFQGSGITYKGFLMWDSAWFDVSPFLDEAADYIAEALESGGKCLVNCQMGVSRSCTCAMAFMMKKNAWSATDVLKQFRSHRDVRPNDGFMRTLVNLDNQLRKHREGFL</sequence>
<dbReference type="SMART" id="SM00195">
    <property type="entry name" value="DSPc"/>
    <property type="match status" value="1"/>
</dbReference>
<evidence type="ECO:0000259" key="4">
    <source>
        <dbReference type="PROSITE" id="PS50056"/>
    </source>
</evidence>
<dbReference type="Gene3D" id="3.90.190.10">
    <property type="entry name" value="Protein tyrosine phosphatase superfamily"/>
    <property type="match status" value="1"/>
</dbReference>
<dbReference type="GO" id="GO:0008138">
    <property type="term" value="F:protein tyrosine/serine/threonine phosphatase activity"/>
    <property type="evidence" value="ECO:0007669"/>
    <property type="project" value="InterPro"/>
</dbReference>
<dbReference type="PROSITE" id="PS50054">
    <property type="entry name" value="TYR_PHOSPHATASE_DUAL"/>
    <property type="match status" value="1"/>
</dbReference>
<proteinExistence type="inferred from homology"/>
<dbReference type="STRING" id="6832.A0A553NU26"/>
<feature type="domain" description="Tyrosine-protein phosphatase" evidence="3">
    <location>
        <begin position="174"/>
        <end position="323"/>
    </location>
</feature>
<dbReference type="PRINTS" id="PR01908">
    <property type="entry name" value="ADSPHPHTASE"/>
</dbReference>